<name>M8CTK7_AEGTA</name>
<dbReference type="AlphaFoldDB" id="M8CTK7"/>
<reference evidence="1" key="1">
    <citation type="submission" date="2015-06" db="UniProtKB">
        <authorList>
            <consortium name="EnsemblPlants"/>
        </authorList>
    </citation>
    <scope>IDENTIFICATION</scope>
</reference>
<evidence type="ECO:0000313" key="1">
    <source>
        <dbReference type="EnsemblPlants" id="EMT27106"/>
    </source>
</evidence>
<sequence>MVKLLLHSLLSLRIGTYYNQGLLISWAYITSNYRAFYTIVCLPLNLKLLALHNGVIHVDLNLDGTCILDPRLINPGGLDEVNVGNTAITEPHFIMEATW</sequence>
<organism evidence="1">
    <name type="scientific">Aegilops tauschii</name>
    <name type="common">Tausch's goatgrass</name>
    <name type="synonym">Aegilops squarrosa</name>
    <dbReference type="NCBI Taxonomy" id="37682"/>
    <lineage>
        <taxon>Eukaryota</taxon>
        <taxon>Viridiplantae</taxon>
        <taxon>Streptophyta</taxon>
        <taxon>Embryophyta</taxon>
        <taxon>Tracheophyta</taxon>
        <taxon>Spermatophyta</taxon>
        <taxon>Magnoliopsida</taxon>
        <taxon>Liliopsida</taxon>
        <taxon>Poales</taxon>
        <taxon>Poaceae</taxon>
        <taxon>BOP clade</taxon>
        <taxon>Pooideae</taxon>
        <taxon>Triticodae</taxon>
        <taxon>Triticeae</taxon>
        <taxon>Triticinae</taxon>
        <taxon>Aegilops</taxon>
    </lineage>
</organism>
<accession>M8CTK7</accession>
<proteinExistence type="predicted"/>
<protein>
    <submittedName>
        <fullName evidence="1">Uncharacterized protein</fullName>
    </submittedName>
</protein>
<dbReference type="EnsemblPlants" id="EMT27106">
    <property type="protein sequence ID" value="EMT27106"/>
    <property type="gene ID" value="F775_30929"/>
</dbReference>